<protein>
    <submittedName>
        <fullName evidence="1">Uncharacterized protein</fullName>
    </submittedName>
</protein>
<reference evidence="2" key="1">
    <citation type="journal article" date="2019" name="Int. J. Syst. Evol. Microbiol.">
        <title>The Global Catalogue of Microorganisms (GCM) 10K type strain sequencing project: providing services to taxonomists for standard genome sequencing and annotation.</title>
        <authorList>
            <consortium name="The Broad Institute Genomics Platform"/>
            <consortium name="The Broad Institute Genome Sequencing Center for Infectious Disease"/>
            <person name="Wu L."/>
            <person name="Ma J."/>
        </authorList>
    </citation>
    <scope>NUCLEOTIDE SEQUENCE [LARGE SCALE GENOMIC DNA]</scope>
    <source>
        <strain evidence="2">CGMCC 1.12750</strain>
    </source>
</reference>
<evidence type="ECO:0000313" key="2">
    <source>
        <dbReference type="Proteomes" id="UP001596516"/>
    </source>
</evidence>
<comment type="caution">
    <text evidence="1">The sequence shown here is derived from an EMBL/GenBank/DDBJ whole genome shotgun (WGS) entry which is preliminary data.</text>
</comment>
<organism evidence="1 2">
    <name type="scientific">Plastorhodobacter daqingensis</name>
    <dbReference type="NCBI Taxonomy" id="1387281"/>
    <lineage>
        <taxon>Bacteria</taxon>
        <taxon>Pseudomonadati</taxon>
        <taxon>Pseudomonadota</taxon>
        <taxon>Alphaproteobacteria</taxon>
        <taxon>Rhodobacterales</taxon>
        <taxon>Paracoccaceae</taxon>
        <taxon>Plastorhodobacter</taxon>
    </lineage>
</organism>
<sequence>MQETRCAALEGRLVAHRKMLALLGRHLPAEAQADLRLFLEDRQLMRDHQEDPGAVPTPEMALLAAEADEFRLLLLAMETPHR</sequence>
<dbReference type="EMBL" id="JBHTFQ010000005">
    <property type="protein sequence ID" value="MFC7704636.1"/>
    <property type="molecule type" value="Genomic_DNA"/>
</dbReference>
<dbReference type="RefSeq" id="WP_377403168.1">
    <property type="nucleotide sequence ID" value="NZ_JBHTFQ010000005.1"/>
</dbReference>
<keyword evidence="2" id="KW-1185">Reference proteome</keyword>
<name>A0ABW2UM84_9RHOB</name>
<proteinExistence type="predicted"/>
<evidence type="ECO:0000313" key="1">
    <source>
        <dbReference type="EMBL" id="MFC7704636.1"/>
    </source>
</evidence>
<gene>
    <name evidence="1" type="ORF">ACFQXB_10570</name>
</gene>
<dbReference type="Proteomes" id="UP001596516">
    <property type="component" value="Unassembled WGS sequence"/>
</dbReference>
<accession>A0ABW2UM84</accession>